<dbReference type="eggNOG" id="ENOG5031XS8">
    <property type="taxonomic scope" value="Bacteria"/>
</dbReference>
<dbReference type="EMBL" id="CP003359">
    <property type="protein sequence ID" value="AGB42359.1"/>
    <property type="molecule type" value="Genomic_DNA"/>
</dbReference>
<dbReference type="STRING" id="748449.Halha_2485"/>
<sequence>MIIDYQTALAWRCPKCGKLELESISIFEFAGSNKLELECNCGFIKLIIGKTGQRFWLEYPCIFCDNKHRKFYDQDEFWSNKVKGIDCSVNNTELGYFGKESEVKELIDQEEEYLEQMMDKLDFEDYFNNPDIMLSILSELHDIAQESGLVCQCGSKDIDIEMLPDEIELICEDCKGITKVKASNEEDLKSLRKLKKVKILEGVVSALEKTNV</sequence>
<dbReference type="HOGENOM" id="CLU_112839_0_0_9"/>
<dbReference type="Proteomes" id="UP000010880">
    <property type="component" value="Chromosome"/>
</dbReference>
<keyword evidence="2" id="KW-1185">Reference proteome</keyword>
<evidence type="ECO:0000313" key="2">
    <source>
        <dbReference type="Proteomes" id="UP000010880"/>
    </source>
</evidence>
<protein>
    <submittedName>
        <fullName evidence="1">Uncharacterized protein</fullName>
    </submittedName>
</protein>
<gene>
    <name evidence="1" type="ordered locus">Halha_2485</name>
</gene>
<dbReference type="KEGG" id="hhl:Halha_2485"/>
<accession>L0KDB9</accession>
<dbReference type="RefSeq" id="WP_015328073.1">
    <property type="nucleotide sequence ID" value="NC_019978.1"/>
</dbReference>
<name>L0KDB9_HALHC</name>
<evidence type="ECO:0000313" key="1">
    <source>
        <dbReference type="EMBL" id="AGB42359.1"/>
    </source>
</evidence>
<reference evidence="2" key="1">
    <citation type="submission" date="2012-02" db="EMBL/GenBank/DDBJ databases">
        <title>The complete genome of Halobacteroides halobius DSM 5150.</title>
        <authorList>
            <person name="Lucas S."/>
            <person name="Copeland A."/>
            <person name="Lapidus A."/>
            <person name="Glavina del Rio T."/>
            <person name="Dalin E."/>
            <person name="Tice H."/>
            <person name="Bruce D."/>
            <person name="Goodwin L."/>
            <person name="Pitluck S."/>
            <person name="Peters L."/>
            <person name="Mikhailova N."/>
            <person name="Gu W."/>
            <person name="Kyrpides N."/>
            <person name="Mavromatis K."/>
            <person name="Ivanova N."/>
            <person name="Brettin T."/>
            <person name="Detter J.C."/>
            <person name="Han C."/>
            <person name="Larimer F."/>
            <person name="Land M."/>
            <person name="Hauser L."/>
            <person name="Markowitz V."/>
            <person name="Cheng J.-F."/>
            <person name="Hugenholtz P."/>
            <person name="Woyke T."/>
            <person name="Wu D."/>
            <person name="Tindall B."/>
            <person name="Pomrenke H."/>
            <person name="Brambilla E."/>
            <person name="Klenk H.-P."/>
            <person name="Eisen J.A."/>
        </authorList>
    </citation>
    <scope>NUCLEOTIDE SEQUENCE [LARGE SCALE GENOMIC DNA]</scope>
    <source>
        <strain evidence="2">ATCC 35273 / DSM 5150 / MD-1</strain>
    </source>
</reference>
<dbReference type="OrthoDB" id="1678992at2"/>
<proteinExistence type="predicted"/>
<organism evidence="1 2">
    <name type="scientific">Halobacteroides halobius (strain ATCC 35273 / DSM 5150 / MD-1)</name>
    <dbReference type="NCBI Taxonomy" id="748449"/>
    <lineage>
        <taxon>Bacteria</taxon>
        <taxon>Bacillati</taxon>
        <taxon>Bacillota</taxon>
        <taxon>Clostridia</taxon>
        <taxon>Halanaerobiales</taxon>
        <taxon>Halobacteroidaceae</taxon>
        <taxon>Halobacteroides</taxon>
    </lineage>
</organism>
<dbReference type="AlphaFoldDB" id="L0KDB9"/>